<dbReference type="SUPFAM" id="SSF81338">
    <property type="entry name" value="Aquaporin-like"/>
    <property type="match status" value="1"/>
</dbReference>
<keyword evidence="5 8" id="KW-1133">Transmembrane helix</keyword>
<dbReference type="InterPro" id="IPR000425">
    <property type="entry name" value="MIP"/>
</dbReference>
<dbReference type="PANTHER" id="PTHR43829:SF9">
    <property type="entry name" value="AQUAPORIN-9"/>
    <property type="match status" value="1"/>
</dbReference>
<dbReference type="PROSITE" id="PS00221">
    <property type="entry name" value="MIP"/>
    <property type="match status" value="1"/>
</dbReference>
<dbReference type="InterPro" id="IPR050363">
    <property type="entry name" value="MIP/Aquaporin"/>
</dbReference>
<feature type="transmembrane region" description="Helical" evidence="8">
    <location>
        <begin position="144"/>
        <end position="164"/>
    </location>
</feature>
<evidence type="ECO:0000256" key="4">
    <source>
        <dbReference type="ARBA" id="ARBA00022692"/>
    </source>
</evidence>
<keyword evidence="6 8" id="KW-0472">Membrane</keyword>
<dbReference type="EMBL" id="AZFI01000241">
    <property type="protein sequence ID" value="KRM20321.1"/>
    <property type="molecule type" value="Genomic_DNA"/>
</dbReference>
<proteinExistence type="inferred from homology"/>
<accession>A0ABR5PIG3</accession>
<dbReference type="PANTHER" id="PTHR43829">
    <property type="entry name" value="AQUAPORIN OR AQUAGLYCEROPORIN RELATED"/>
    <property type="match status" value="1"/>
</dbReference>
<evidence type="ECO:0000256" key="5">
    <source>
        <dbReference type="ARBA" id="ARBA00022989"/>
    </source>
</evidence>
<keyword evidence="3 7" id="KW-0813">Transport</keyword>
<feature type="transmembrane region" description="Helical" evidence="8">
    <location>
        <begin position="73"/>
        <end position="91"/>
    </location>
</feature>
<comment type="similarity">
    <text evidence="2 7">Belongs to the MIP/aquaporin (TC 1.A.8) family.</text>
</comment>
<gene>
    <name evidence="9" type="ORF">FC65_GL001111</name>
</gene>
<feature type="transmembrane region" description="Helical" evidence="8">
    <location>
        <begin position="13"/>
        <end position="32"/>
    </location>
</feature>
<dbReference type="CDD" id="cd00333">
    <property type="entry name" value="MIP"/>
    <property type="match status" value="1"/>
</dbReference>
<organism evidence="9 10">
    <name type="scientific">Ligilactobacillus acidipiscis DSM 15836</name>
    <dbReference type="NCBI Taxonomy" id="1423716"/>
    <lineage>
        <taxon>Bacteria</taxon>
        <taxon>Bacillati</taxon>
        <taxon>Bacillota</taxon>
        <taxon>Bacilli</taxon>
        <taxon>Lactobacillales</taxon>
        <taxon>Lactobacillaceae</taxon>
        <taxon>Ligilactobacillus</taxon>
    </lineage>
</organism>
<evidence type="ECO:0000313" key="9">
    <source>
        <dbReference type="EMBL" id="KRM20321.1"/>
    </source>
</evidence>
<dbReference type="Gene3D" id="1.20.1080.10">
    <property type="entry name" value="Glycerol uptake facilitator protein"/>
    <property type="match status" value="1"/>
</dbReference>
<evidence type="ECO:0000256" key="6">
    <source>
        <dbReference type="ARBA" id="ARBA00023136"/>
    </source>
</evidence>
<keyword evidence="4 7" id="KW-0812">Transmembrane</keyword>
<evidence type="ECO:0000256" key="8">
    <source>
        <dbReference type="SAM" id="Phobius"/>
    </source>
</evidence>
<protein>
    <submittedName>
        <fullName evidence="9">Glycerol uptake facilitator protein</fullName>
    </submittedName>
</protein>
<feature type="transmembrane region" description="Helical" evidence="8">
    <location>
        <begin position="98"/>
        <end position="118"/>
    </location>
</feature>
<keyword evidence="10" id="KW-1185">Reference proteome</keyword>
<evidence type="ECO:0000256" key="3">
    <source>
        <dbReference type="ARBA" id="ARBA00022448"/>
    </source>
</evidence>
<feature type="transmembrane region" description="Helical" evidence="8">
    <location>
        <begin position="227"/>
        <end position="249"/>
    </location>
</feature>
<reference evidence="9 10" key="1">
    <citation type="journal article" date="2015" name="Genome Announc.">
        <title>Expanding the biotechnology potential of lactobacilli through comparative genomics of 213 strains and associated genera.</title>
        <authorList>
            <person name="Sun Z."/>
            <person name="Harris H.M."/>
            <person name="McCann A."/>
            <person name="Guo C."/>
            <person name="Argimon S."/>
            <person name="Zhang W."/>
            <person name="Yang X."/>
            <person name="Jeffery I.B."/>
            <person name="Cooney J.C."/>
            <person name="Kagawa T.F."/>
            <person name="Liu W."/>
            <person name="Song Y."/>
            <person name="Salvetti E."/>
            <person name="Wrobel A."/>
            <person name="Rasinkangas P."/>
            <person name="Parkhill J."/>
            <person name="Rea M.C."/>
            <person name="O'Sullivan O."/>
            <person name="Ritari J."/>
            <person name="Douillard F.P."/>
            <person name="Paul Ross R."/>
            <person name="Yang R."/>
            <person name="Briner A.E."/>
            <person name="Felis G.E."/>
            <person name="de Vos W.M."/>
            <person name="Barrangou R."/>
            <person name="Klaenhammer T.R."/>
            <person name="Caufield P.W."/>
            <person name="Cui Y."/>
            <person name="Zhang H."/>
            <person name="O'Toole P.W."/>
        </authorList>
    </citation>
    <scope>NUCLEOTIDE SEQUENCE [LARGE SCALE GENOMIC DNA]</scope>
    <source>
        <strain evidence="9 10">DSM 15836</strain>
    </source>
</reference>
<feature type="transmembrane region" description="Helical" evidence="8">
    <location>
        <begin position="176"/>
        <end position="194"/>
    </location>
</feature>
<dbReference type="PRINTS" id="PR00783">
    <property type="entry name" value="MINTRINSICP"/>
</dbReference>
<evidence type="ECO:0000256" key="7">
    <source>
        <dbReference type="RuleBase" id="RU000477"/>
    </source>
</evidence>
<evidence type="ECO:0000256" key="2">
    <source>
        <dbReference type="ARBA" id="ARBA00006175"/>
    </source>
</evidence>
<evidence type="ECO:0000256" key="1">
    <source>
        <dbReference type="ARBA" id="ARBA00004141"/>
    </source>
</evidence>
<dbReference type="InterPro" id="IPR023271">
    <property type="entry name" value="Aquaporin-like"/>
</dbReference>
<comment type="subcellular location">
    <subcellularLocation>
        <location evidence="1">Membrane</location>
        <topology evidence="1">Multi-pass membrane protein</topology>
    </subcellularLocation>
</comment>
<dbReference type="Pfam" id="PF00230">
    <property type="entry name" value="MIP"/>
    <property type="match status" value="1"/>
</dbReference>
<feature type="transmembrane region" description="Helical" evidence="8">
    <location>
        <begin position="44"/>
        <end position="67"/>
    </location>
</feature>
<evidence type="ECO:0000313" key="10">
    <source>
        <dbReference type="Proteomes" id="UP000051217"/>
    </source>
</evidence>
<name>A0ABR5PIG3_9LACO</name>
<dbReference type="InterPro" id="IPR022357">
    <property type="entry name" value="MIP_CS"/>
</dbReference>
<sequence length="262" mass="28010">MTGSWEARYAAEFFGTLILVLLGNGAVANAFLKNTTGNDDPGLANGGWLLVASGYGLGVMLPAMMFGSISGNHLNPAITIGQAVIGIFPWAHVAPYLIWIWQFLGAIAGQCLILALYWPHYRQTTDNEAVLGTFATSDHANSQLNGFVTEMVGTAVLIFGAMGLYRGMFFHQNIDIANIGVGLLIAAMVISLGGPTGPALNPARDLGPRLVHALLPVPNKGSSHWEYSWVPVVAPIVGAVIGIWIYKIFFGLQSQLINRAYL</sequence>
<dbReference type="RefSeq" id="WP_056972633.1">
    <property type="nucleotide sequence ID" value="NZ_AZFI01000241.1"/>
</dbReference>
<comment type="caution">
    <text evidence="9">The sequence shown here is derived from an EMBL/GenBank/DDBJ whole genome shotgun (WGS) entry which is preliminary data.</text>
</comment>
<dbReference type="Proteomes" id="UP000051217">
    <property type="component" value="Unassembled WGS sequence"/>
</dbReference>